<feature type="compositionally biased region" description="Polar residues" evidence="4">
    <location>
        <begin position="118"/>
        <end position="138"/>
    </location>
</feature>
<evidence type="ECO:0000256" key="1">
    <source>
        <dbReference type="ARBA" id="ARBA00022737"/>
    </source>
</evidence>
<dbReference type="SUPFAM" id="SSF48403">
    <property type="entry name" value="Ankyrin repeat"/>
    <property type="match status" value="1"/>
</dbReference>
<evidence type="ECO:0000256" key="4">
    <source>
        <dbReference type="SAM" id="MobiDB-lite"/>
    </source>
</evidence>
<reference evidence="5" key="1">
    <citation type="submission" date="2021-05" db="EMBL/GenBank/DDBJ databases">
        <authorList>
            <person name="Alioto T."/>
            <person name="Alioto T."/>
            <person name="Gomez Garrido J."/>
        </authorList>
    </citation>
    <scope>NUCLEOTIDE SEQUENCE</scope>
</reference>
<feature type="repeat" description="ANK" evidence="3">
    <location>
        <begin position="325"/>
        <end position="357"/>
    </location>
</feature>
<feature type="repeat" description="ANK" evidence="3">
    <location>
        <begin position="226"/>
        <end position="258"/>
    </location>
</feature>
<name>A0A8D9AKU2_9HEMI</name>
<feature type="repeat" description="ANK" evidence="3">
    <location>
        <begin position="48"/>
        <end position="80"/>
    </location>
</feature>
<dbReference type="PROSITE" id="PS50297">
    <property type="entry name" value="ANK_REP_REGION"/>
    <property type="match status" value="6"/>
</dbReference>
<dbReference type="GO" id="GO:0000976">
    <property type="term" value="F:transcription cis-regulatory region binding"/>
    <property type="evidence" value="ECO:0007669"/>
    <property type="project" value="TreeGrafter"/>
</dbReference>
<feature type="repeat" description="ANK" evidence="3">
    <location>
        <begin position="259"/>
        <end position="291"/>
    </location>
</feature>
<dbReference type="GO" id="GO:0045944">
    <property type="term" value="P:positive regulation of transcription by RNA polymerase II"/>
    <property type="evidence" value="ECO:0007669"/>
    <property type="project" value="TreeGrafter"/>
</dbReference>
<evidence type="ECO:0000313" key="5">
    <source>
        <dbReference type="EMBL" id="CAG6767094.1"/>
    </source>
</evidence>
<dbReference type="Pfam" id="PF12796">
    <property type="entry name" value="Ank_2"/>
    <property type="match status" value="3"/>
</dbReference>
<proteinExistence type="predicted"/>
<accession>A0A8D9AKU2</accession>
<protein>
    <submittedName>
        <fullName evidence="5">Ankyrin repeat protein RF_0381</fullName>
    </submittedName>
</protein>
<feature type="region of interest" description="Disordered" evidence="4">
    <location>
        <begin position="116"/>
        <end position="140"/>
    </location>
</feature>
<dbReference type="EMBL" id="HBUF01572419">
    <property type="protein sequence ID" value="CAG6767094.1"/>
    <property type="molecule type" value="Transcribed_RNA"/>
</dbReference>
<dbReference type="PANTHER" id="PTHR24193">
    <property type="entry name" value="ANKYRIN REPEAT PROTEIN"/>
    <property type="match status" value="1"/>
</dbReference>
<evidence type="ECO:0000256" key="3">
    <source>
        <dbReference type="PROSITE-ProRule" id="PRU00023"/>
    </source>
</evidence>
<evidence type="ECO:0000256" key="2">
    <source>
        <dbReference type="ARBA" id="ARBA00023043"/>
    </source>
</evidence>
<dbReference type="InterPro" id="IPR002110">
    <property type="entry name" value="Ankyrin_rpt"/>
</dbReference>
<feature type="repeat" description="ANK" evidence="3">
    <location>
        <begin position="358"/>
        <end position="390"/>
    </location>
</feature>
<dbReference type="Pfam" id="PF00023">
    <property type="entry name" value="Ank"/>
    <property type="match status" value="1"/>
</dbReference>
<sequence>MACGKKYKSSNLAVSLEEQLANAVRECNVDGVQSLLLAGADVNMPSLSGKTPLSLAASTGNIKILKALTQYTNNSKQFDKNKSKHNKKANTCASRTSSNLGYYIVIHEDDDQDEDNIVVTSPTDQSNVPSSGSETQTPDDMDKLEWDCEVKDKIEKSEASNECLVPLEKETSSSCDTTGSYCKEEEVWSSQYKWYAQILDKTCSAMMDNLFKTPKHVCDLDHQDTNGLTALHYATDLGHIEVVQFLINAGCRVDVGEIENLTALHLAAARGRTELVQLLIRAGANVNRKTSDKSSPLHYASGRGFTDTVNLLVGSGAAVDSLDSSERSPLYLAVSRGQLSTAKVLIQHGARVNMEEIHGYTPLCEGVWQKNVEMVELLLSAGAKVTHSHNLLHYVILHRHTEMAALLLRAGCHINKRDDTGDVTQTWGLC</sequence>
<feature type="repeat" description="ANK" evidence="3">
    <location>
        <begin position="292"/>
        <end position="324"/>
    </location>
</feature>
<dbReference type="Gene3D" id="1.25.40.20">
    <property type="entry name" value="Ankyrin repeat-containing domain"/>
    <property type="match status" value="2"/>
</dbReference>
<keyword evidence="1" id="KW-0677">Repeat</keyword>
<dbReference type="PANTHER" id="PTHR24193:SF121">
    <property type="entry name" value="ADA2A-CONTAINING COMPLEX COMPONENT 3, ISOFORM D"/>
    <property type="match status" value="1"/>
</dbReference>
<feature type="repeat" description="ANK" evidence="3">
    <location>
        <begin position="387"/>
        <end position="419"/>
    </location>
</feature>
<dbReference type="InterPro" id="IPR036770">
    <property type="entry name" value="Ankyrin_rpt-contain_sf"/>
</dbReference>
<keyword evidence="2 3" id="KW-0040">ANK repeat</keyword>
<dbReference type="EMBL" id="HBUF01572420">
    <property type="protein sequence ID" value="CAG6767096.1"/>
    <property type="molecule type" value="Transcribed_RNA"/>
</dbReference>
<dbReference type="SMART" id="SM00248">
    <property type="entry name" value="ANK"/>
    <property type="match status" value="8"/>
</dbReference>
<dbReference type="PROSITE" id="PS50088">
    <property type="entry name" value="ANK_REPEAT"/>
    <property type="match status" value="7"/>
</dbReference>
<dbReference type="GO" id="GO:0005634">
    <property type="term" value="C:nucleus"/>
    <property type="evidence" value="ECO:0007669"/>
    <property type="project" value="TreeGrafter"/>
</dbReference>
<dbReference type="InterPro" id="IPR050663">
    <property type="entry name" value="Ankyrin-SOCS_Box"/>
</dbReference>
<dbReference type="AlphaFoldDB" id="A0A8D9AKU2"/>
<dbReference type="PRINTS" id="PR01415">
    <property type="entry name" value="ANKYRIN"/>
</dbReference>
<organism evidence="5">
    <name type="scientific">Cacopsylla melanoneura</name>
    <dbReference type="NCBI Taxonomy" id="428564"/>
    <lineage>
        <taxon>Eukaryota</taxon>
        <taxon>Metazoa</taxon>
        <taxon>Ecdysozoa</taxon>
        <taxon>Arthropoda</taxon>
        <taxon>Hexapoda</taxon>
        <taxon>Insecta</taxon>
        <taxon>Pterygota</taxon>
        <taxon>Neoptera</taxon>
        <taxon>Paraneoptera</taxon>
        <taxon>Hemiptera</taxon>
        <taxon>Sternorrhyncha</taxon>
        <taxon>Psylloidea</taxon>
        <taxon>Psyllidae</taxon>
        <taxon>Psyllinae</taxon>
        <taxon>Cacopsylla</taxon>
    </lineage>
</organism>